<comment type="caution">
    <text evidence="2">The sequence shown here is derived from an EMBL/GenBank/DDBJ whole genome shotgun (WGS) entry which is preliminary data.</text>
</comment>
<proteinExistence type="predicted"/>
<name>C3X457_9BURK</name>
<feature type="region of interest" description="Disordered" evidence="1">
    <location>
        <begin position="123"/>
        <end position="143"/>
    </location>
</feature>
<dbReference type="HOGENOM" id="CLU_1561381_0_0_4"/>
<dbReference type="Pfam" id="PF11655">
    <property type="entry name" value="DUF2589"/>
    <property type="match status" value="1"/>
</dbReference>
<dbReference type="EMBL" id="ACDP02000008">
    <property type="protein sequence ID" value="EEO27993.1"/>
    <property type="molecule type" value="Genomic_DNA"/>
</dbReference>
<gene>
    <name evidence="2" type="ORF">OFAG_01146</name>
</gene>
<protein>
    <recommendedName>
        <fullName evidence="4">DUF2589 domain-containing protein</fullName>
    </recommendedName>
</protein>
<dbReference type="Proteomes" id="UP000003973">
    <property type="component" value="Unassembled WGS sequence"/>
</dbReference>
<dbReference type="AlphaFoldDB" id="C3X457"/>
<evidence type="ECO:0000313" key="3">
    <source>
        <dbReference type="Proteomes" id="UP000003973"/>
    </source>
</evidence>
<dbReference type="InterPro" id="IPR024510">
    <property type="entry name" value="DUF2589"/>
</dbReference>
<keyword evidence="3" id="KW-1185">Reference proteome</keyword>
<reference evidence="2" key="1">
    <citation type="submission" date="2011-10" db="EMBL/GenBank/DDBJ databases">
        <title>The Genome Sequence of Oxalobacter formigenes HOxBLS.</title>
        <authorList>
            <consortium name="The Broad Institute Genome Sequencing Platform"/>
            <person name="Earl A."/>
            <person name="Ward D."/>
            <person name="Feldgarden M."/>
            <person name="Gevers D."/>
            <person name="Allison M.J."/>
            <person name="Humphrey S."/>
            <person name="Young S.K."/>
            <person name="Zeng Q."/>
            <person name="Gargeya S."/>
            <person name="Fitzgerald M."/>
            <person name="Haas B."/>
            <person name="Abouelleil A."/>
            <person name="Alvarado L."/>
            <person name="Arachchi H.M."/>
            <person name="Berlin A."/>
            <person name="Brown A."/>
            <person name="Chapman S.B."/>
            <person name="Chen Z."/>
            <person name="Dunbar C."/>
            <person name="Freedman E."/>
            <person name="Gearin G."/>
            <person name="Goldberg J."/>
            <person name="Griggs A."/>
            <person name="Gujja S."/>
            <person name="Heiman D."/>
            <person name="Howarth C."/>
            <person name="Larson L."/>
            <person name="Lui A."/>
            <person name="MacDonald P.J.P."/>
            <person name="Montmayeur A."/>
            <person name="Murphy C."/>
            <person name="Neiman D."/>
            <person name="Pearson M."/>
            <person name="Priest M."/>
            <person name="Roberts A."/>
            <person name="Saif S."/>
            <person name="Shea T."/>
            <person name="Shenoy N."/>
            <person name="Sisk P."/>
            <person name="Stolte C."/>
            <person name="Sykes S."/>
            <person name="Wortman J."/>
            <person name="Nusbaum C."/>
            <person name="Birren B."/>
        </authorList>
    </citation>
    <scope>NUCLEOTIDE SEQUENCE [LARGE SCALE GENOMIC DNA]</scope>
    <source>
        <strain evidence="2">HOxBLS</strain>
    </source>
</reference>
<organism evidence="2 3">
    <name type="scientific">Oxalobacter paraformigenes</name>
    <dbReference type="NCBI Taxonomy" id="556268"/>
    <lineage>
        <taxon>Bacteria</taxon>
        <taxon>Pseudomonadati</taxon>
        <taxon>Pseudomonadota</taxon>
        <taxon>Betaproteobacteria</taxon>
        <taxon>Burkholderiales</taxon>
        <taxon>Oxalobacteraceae</taxon>
        <taxon>Oxalobacter</taxon>
    </lineage>
</organism>
<evidence type="ECO:0000256" key="1">
    <source>
        <dbReference type="SAM" id="MobiDB-lite"/>
    </source>
</evidence>
<sequence>MAEINLSDLFSAISLAMTDAQEAVTRSTLDRYWNYFRQTGNLRGKEASGNALPEDALVPLMRKVVIPRPGEKGVLKEMDVPLVTLVPHNTFSLDQVKLKMRVSASVDEASGGAMKVSLMPLPRRKENDAVSDGENAAGSFEEPGQEIELVFRREAPPEGISRITTEAVKLL</sequence>
<evidence type="ECO:0000313" key="2">
    <source>
        <dbReference type="EMBL" id="EEO27993.1"/>
    </source>
</evidence>
<dbReference type="RefSeq" id="WP_005877389.1">
    <property type="nucleotide sequence ID" value="NZ_CABMNL010000001.1"/>
</dbReference>
<evidence type="ECO:0008006" key="4">
    <source>
        <dbReference type="Google" id="ProtNLM"/>
    </source>
</evidence>
<accession>C3X457</accession>